<comment type="caution">
    <text evidence="2">The sequence shown here is derived from an EMBL/GenBank/DDBJ whole genome shotgun (WGS) entry which is preliminary data.</text>
</comment>
<organism evidence="2 3">
    <name type="scientific">Marinimicrococcus flavescens</name>
    <dbReference type="NCBI Taxonomy" id="3031815"/>
    <lineage>
        <taxon>Bacteria</taxon>
        <taxon>Pseudomonadati</taxon>
        <taxon>Pseudomonadota</taxon>
        <taxon>Alphaproteobacteria</taxon>
        <taxon>Geminicoccales</taxon>
        <taxon>Geminicoccaceae</taxon>
        <taxon>Marinimicrococcus</taxon>
    </lineage>
</organism>
<evidence type="ECO:0000313" key="2">
    <source>
        <dbReference type="EMBL" id="MDF1585270.1"/>
    </source>
</evidence>
<evidence type="ECO:0000313" key="3">
    <source>
        <dbReference type="Proteomes" id="UP001301140"/>
    </source>
</evidence>
<evidence type="ECO:0000259" key="1">
    <source>
        <dbReference type="Pfam" id="PF13452"/>
    </source>
</evidence>
<reference evidence="2 3" key="1">
    <citation type="submission" date="2023-03" db="EMBL/GenBank/DDBJ databases">
        <title>YIM 152171 draft genome.</title>
        <authorList>
            <person name="Yang Z."/>
        </authorList>
    </citation>
    <scope>NUCLEOTIDE SEQUENCE [LARGE SCALE GENOMIC DNA]</scope>
    <source>
        <strain evidence="2 3">YIM 152171</strain>
    </source>
</reference>
<feature type="domain" description="FAS1-like dehydratase" evidence="1">
    <location>
        <begin position="66"/>
        <end position="141"/>
    </location>
</feature>
<dbReference type="InterPro" id="IPR052741">
    <property type="entry name" value="Mitochondrial_HTD2"/>
</dbReference>
<keyword evidence="3" id="KW-1185">Reference proteome</keyword>
<dbReference type="Pfam" id="PF13452">
    <property type="entry name" value="FAS1_DH_region"/>
    <property type="match status" value="1"/>
</dbReference>
<protein>
    <submittedName>
        <fullName evidence="2">MaoC family dehydratase N-terminal domain-containing protein</fullName>
    </submittedName>
</protein>
<dbReference type="InterPro" id="IPR039569">
    <property type="entry name" value="FAS1-like_DH_region"/>
</dbReference>
<proteinExistence type="predicted"/>
<dbReference type="AlphaFoldDB" id="A0AAP3XQN9"/>
<dbReference type="RefSeq" id="WP_327787684.1">
    <property type="nucleotide sequence ID" value="NZ_JARGEQ010000016.1"/>
</dbReference>
<dbReference type="GO" id="GO:0019171">
    <property type="term" value="F:(3R)-hydroxyacyl-[acyl-carrier-protein] dehydratase activity"/>
    <property type="evidence" value="ECO:0007669"/>
    <property type="project" value="TreeGrafter"/>
</dbReference>
<dbReference type="EMBL" id="JARGEQ010000016">
    <property type="protein sequence ID" value="MDF1585270.1"/>
    <property type="molecule type" value="Genomic_DNA"/>
</dbReference>
<name>A0AAP3XQN9_9PROT</name>
<dbReference type="PANTHER" id="PTHR28152:SF1">
    <property type="entry name" value="HYDROXYACYL-THIOESTER DEHYDRATASE TYPE 2, MITOCHONDRIAL"/>
    <property type="match status" value="1"/>
</dbReference>
<dbReference type="InterPro" id="IPR029069">
    <property type="entry name" value="HotDog_dom_sf"/>
</dbReference>
<dbReference type="PANTHER" id="PTHR28152">
    <property type="entry name" value="HYDROXYACYL-THIOESTER DEHYDRATASE TYPE 2, MITOCHONDRIAL"/>
    <property type="match status" value="1"/>
</dbReference>
<sequence>MSLPDITPLKAWIGREAASEFMIDPWPAAALTAALDRNDPPGPGAPLPPFWHHLYGLPVVRAAATGPDGHAARGGFLPPVPLERRMWAGGRLSWTGPLPVGAQVTRRSAVRSITAKEGRQGPLVFVLVEHRFETAQGLALVEEHDIVYREAPAPDAPQVEPPRAPERAAWQQVWLPDEVMLFRYSALTYNGHRIHYDERYVREVEGYPGLVVHGPLLATFLLDLVRRARPDATLARFEFRALAPVFAGREVIAYGTPDARGAELWIADEKGGMVMRGRADFAAG</sequence>
<dbReference type="Proteomes" id="UP001301140">
    <property type="component" value="Unassembled WGS sequence"/>
</dbReference>
<dbReference type="SUPFAM" id="SSF54637">
    <property type="entry name" value="Thioesterase/thiol ester dehydrase-isomerase"/>
    <property type="match status" value="1"/>
</dbReference>
<gene>
    <name evidence="2" type="ORF">PZ740_02600</name>
</gene>
<dbReference type="Gene3D" id="3.10.129.10">
    <property type="entry name" value="Hotdog Thioesterase"/>
    <property type="match status" value="1"/>
</dbReference>
<accession>A0AAP3XQN9</accession>